<organism evidence="1 2">
    <name type="scientific">Ixodes persulcatus</name>
    <name type="common">Taiga tick</name>
    <dbReference type="NCBI Taxonomy" id="34615"/>
    <lineage>
        <taxon>Eukaryota</taxon>
        <taxon>Metazoa</taxon>
        <taxon>Ecdysozoa</taxon>
        <taxon>Arthropoda</taxon>
        <taxon>Chelicerata</taxon>
        <taxon>Arachnida</taxon>
        <taxon>Acari</taxon>
        <taxon>Parasitiformes</taxon>
        <taxon>Ixodida</taxon>
        <taxon>Ixodoidea</taxon>
        <taxon>Ixodidae</taxon>
        <taxon>Ixodinae</taxon>
        <taxon>Ixodes</taxon>
    </lineage>
</organism>
<evidence type="ECO:0000313" key="1">
    <source>
        <dbReference type="EMBL" id="KAG0418079.1"/>
    </source>
</evidence>
<dbReference type="EMBL" id="JABSTQ010010770">
    <property type="protein sequence ID" value="KAG0418079.1"/>
    <property type="molecule type" value="Genomic_DNA"/>
</dbReference>
<dbReference type="Proteomes" id="UP000805193">
    <property type="component" value="Unassembled WGS sequence"/>
</dbReference>
<accession>A0AC60PF13</accession>
<keyword evidence="2" id="KW-1185">Reference proteome</keyword>
<protein>
    <submittedName>
        <fullName evidence="1">Uncharacterized protein</fullName>
    </submittedName>
</protein>
<name>A0AC60PF13_IXOPE</name>
<proteinExistence type="predicted"/>
<evidence type="ECO:0000313" key="2">
    <source>
        <dbReference type="Proteomes" id="UP000805193"/>
    </source>
</evidence>
<reference evidence="1 2" key="1">
    <citation type="journal article" date="2020" name="Cell">
        <title>Large-Scale Comparative Analyses of Tick Genomes Elucidate Their Genetic Diversity and Vector Capacities.</title>
        <authorList>
            <consortium name="Tick Genome and Microbiome Consortium (TIGMIC)"/>
            <person name="Jia N."/>
            <person name="Wang J."/>
            <person name="Shi W."/>
            <person name="Du L."/>
            <person name="Sun Y."/>
            <person name="Zhan W."/>
            <person name="Jiang J.F."/>
            <person name="Wang Q."/>
            <person name="Zhang B."/>
            <person name="Ji P."/>
            <person name="Bell-Sakyi L."/>
            <person name="Cui X.M."/>
            <person name="Yuan T.T."/>
            <person name="Jiang B.G."/>
            <person name="Yang W.F."/>
            <person name="Lam T.T."/>
            <person name="Chang Q.C."/>
            <person name="Ding S.J."/>
            <person name="Wang X.J."/>
            <person name="Zhu J.G."/>
            <person name="Ruan X.D."/>
            <person name="Zhao L."/>
            <person name="Wei J.T."/>
            <person name="Ye R.Z."/>
            <person name="Que T.C."/>
            <person name="Du C.H."/>
            <person name="Zhou Y.H."/>
            <person name="Cheng J.X."/>
            <person name="Dai P.F."/>
            <person name="Guo W.B."/>
            <person name="Han X.H."/>
            <person name="Huang E.J."/>
            <person name="Li L.F."/>
            <person name="Wei W."/>
            <person name="Gao Y.C."/>
            <person name="Liu J.Z."/>
            <person name="Shao H.Z."/>
            <person name="Wang X."/>
            <person name="Wang C.C."/>
            <person name="Yang T.C."/>
            <person name="Huo Q.B."/>
            <person name="Li W."/>
            <person name="Chen H.Y."/>
            <person name="Chen S.E."/>
            <person name="Zhou L.G."/>
            <person name="Ni X.B."/>
            <person name="Tian J.H."/>
            <person name="Sheng Y."/>
            <person name="Liu T."/>
            <person name="Pan Y.S."/>
            <person name="Xia L.Y."/>
            <person name="Li J."/>
            <person name="Zhao F."/>
            <person name="Cao W.C."/>
        </authorList>
    </citation>
    <scope>NUCLEOTIDE SEQUENCE [LARGE SCALE GENOMIC DNA]</scope>
    <source>
        <strain evidence="1">Iper-2018</strain>
    </source>
</reference>
<sequence length="134" mass="14417">MDDANLDWEPTQNLGYERGEQPLGEISAPYQRSKKRQEKAVQSDTSTPPCQSLQDRASPQDRSMDPEPDRSSPPPSSSVDSAASNTANSVAPQCEQASPAPAMQVQSAVITLPTASASNQAFSGASRSHWEWLT</sequence>
<gene>
    <name evidence="1" type="ORF">HPB47_005153</name>
</gene>
<comment type="caution">
    <text evidence="1">The sequence shown here is derived from an EMBL/GenBank/DDBJ whole genome shotgun (WGS) entry which is preliminary data.</text>
</comment>